<feature type="signal peptide" evidence="1">
    <location>
        <begin position="1"/>
        <end position="25"/>
    </location>
</feature>
<accession>A0ABV0S330</accession>
<evidence type="ECO:0000256" key="1">
    <source>
        <dbReference type="SAM" id="SignalP"/>
    </source>
</evidence>
<name>A0ABV0S330_9TELE</name>
<dbReference type="EMBL" id="JAHRIN010067536">
    <property type="protein sequence ID" value="MEQ2214655.1"/>
    <property type="molecule type" value="Genomic_DNA"/>
</dbReference>
<protein>
    <recommendedName>
        <fullName evidence="4">Secreted protein</fullName>
    </recommendedName>
</protein>
<evidence type="ECO:0000313" key="2">
    <source>
        <dbReference type="EMBL" id="MEQ2214655.1"/>
    </source>
</evidence>
<keyword evidence="3" id="KW-1185">Reference proteome</keyword>
<comment type="caution">
    <text evidence="2">The sequence shown here is derived from an EMBL/GenBank/DDBJ whole genome shotgun (WGS) entry which is preliminary data.</text>
</comment>
<organism evidence="2 3">
    <name type="scientific">Xenoophorus captivus</name>
    <dbReference type="NCBI Taxonomy" id="1517983"/>
    <lineage>
        <taxon>Eukaryota</taxon>
        <taxon>Metazoa</taxon>
        <taxon>Chordata</taxon>
        <taxon>Craniata</taxon>
        <taxon>Vertebrata</taxon>
        <taxon>Euteleostomi</taxon>
        <taxon>Actinopterygii</taxon>
        <taxon>Neopterygii</taxon>
        <taxon>Teleostei</taxon>
        <taxon>Neoteleostei</taxon>
        <taxon>Acanthomorphata</taxon>
        <taxon>Ovalentaria</taxon>
        <taxon>Atherinomorphae</taxon>
        <taxon>Cyprinodontiformes</taxon>
        <taxon>Goodeidae</taxon>
        <taxon>Xenoophorus</taxon>
    </lineage>
</organism>
<evidence type="ECO:0008006" key="4">
    <source>
        <dbReference type="Google" id="ProtNLM"/>
    </source>
</evidence>
<sequence>MQCKNRGRSSVCLGLLGALIPPAAAALRALRSEHAAATGPLFFRTGSNWPVALRIRFVVSQCCSCRSSIRITGGPQGEAARHLYPVAAELMQLHLQRIRAADESPAGVYL</sequence>
<proteinExistence type="predicted"/>
<dbReference type="Proteomes" id="UP001434883">
    <property type="component" value="Unassembled WGS sequence"/>
</dbReference>
<feature type="chain" id="PRO_5045138524" description="Secreted protein" evidence="1">
    <location>
        <begin position="26"/>
        <end position="110"/>
    </location>
</feature>
<reference evidence="2 3" key="1">
    <citation type="submission" date="2021-06" db="EMBL/GenBank/DDBJ databases">
        <authorList>
            <person name="Palmer J.M."/>
        </authorList>
    </citation>
    <scope>NUCLEOTIDE SEQUENCE [LARGE SCALE GENOMIC DNA]</scope>
    <source>
        <strain evidence="2 3">XC_2019</strain>
        <tissue evidence="2">Muscle</tissue>
    </source>
</reference>
<evidence type="ECO:0000313" key="3">
    <source>
        <dbReference type="Proteomes" id="UP001434883"/>
    </source>
</evidence>
<keyword evidence="1" id="KW-0732">Signal</keyword>
<gene>
    <name evidence="2" type="ORF">XENOCAPTIV_015363</name>
</gene>